<sequence>MPANGVMSQRNWCSLSVSMLRNSPGNSFSLSRSLSLFLCLRPFGQTGRPDFLSPGESRLPSRGWKWGWSEGWGLGKTGSVVPEVAEPTIN</sequence>
<dbReference type="AlphaFoldDB" id="A0A3S5B360"/>
<name>A0A3S5B360_9PLAT</name>
<comment type="caution">
    <text evidence="1">The sequence shown here is derived from an EMBL/GenBank/DDBJ whole genome shotgun (WGS) entry which is preliminary data.</text>
</comment>
<organism evidence="1 2">
    <name type="scientific">Protopolystoma xenopodis</name>
    <dbReference type="NCBI Taxonomy" id="117903"/>
    <lineage>
        <taxon>Eukaryota</taxon>
        <taxon>Metazoa</taxon>
        <taxon>Spiralia</taxon>
        <taxon>Lophotrochozoa</taxon>
        <taxon>Platyhelminthes</taxon>
        <taxon>Monogenea</taxon>
        <taxon>Polyopisthocotylea</taxon>
        <taxon>Polystomatidea</taxon>
        <taxon>Polystomatidae</taxon>
        <taxon>Protopolystoma</taxon>
    </lineage>
</organism>
<accession>A0A3S5B360</accession>
<evidence type="ECO:0000313" key="1">
    <source>
        <dbReference type="EMBL" id="VEL11942.1"/>
    </source>
</evidence>
<proteinExistence type="predicted"/>
<reference evidence="1" key="1">
    <citation type="submission" date="2018-11" db="EMBL/GenBank/DDBJ databases">
        <authorList>
            <consortium name="Pathogen Informatics"/>
        </authorList>
    </citation>
    <scope>NUCLEOTIDE SEQUENCE</scope>
</reference>
<keyword evidence="2" id="KW-1185">Reference proteome</keyword>
<dbReference type="EMBL" id="CAAALY010013322">
    <property type="protein sequence ID" value="VEL11942.1"/>
    <property type="molecule type" value="Genomic_DNA"/>
</dbReference>
<evidence type="ECO:0000313" key="2">
    <source>
        <dbReference type="Proteomes" id="UP000784294"/>
    </source>
</evidence>
<protein>
    <submittedName>
        <fullName evidence="1">Uncharacterized protein</fullName>
    </submittedName>
</protein>
<gene>
    <name evidence="1" type="ORF">PXEA_LOCUS5382</name>
</gene>
<dbReference type="Proteomes" id="UP000784294">
    <property type="component" value="Unassembled WGS sequence"/>
</dbReference>